<keyword evidence="4" id="KW-0677">Repeat</keyword>
<dbReference type="PROSITE" id="PS51194">
    <property type="entry name" value="HELICASE_CTER"/>
    <property type="match status" value="1"/>
</dbReference>
<dbReference type="AlphaFoldDB" id="A0AAD4R2N2"/>
<dbReference type="InterPro" id="IPR055206">
    <property type="entry name" value="DEXQc_SUV3"/>
</dbReference>
<comment type="catalytic activity">
    <reaction evidence="1">
        <text>[protein]-peptidylproline (omega=180) = [protein]-peptidylproline (omega=0)</text>
        <dbReference type="Rhea" id="RHEA:16237"/>
        <dbReference type="Rhea" id="RHEA-COMP:10747"/>
        <dbReference type="Rhea" id="RHEA-COMP:10748"/>
        <dbReference type="ChEBI" id="CHEBI:83833"/>
        <dbReference type="ChEBI" id="CHEBI:83834"/>
        <dbReference type="EC" id="5.2.1.8"/>
    </reaction>
</comment>
<comment type="caution">
    <text evidence="9">The sequence shown here is derived from an EMBL/GenBank/DDBJ whole genome shotgun (WGS) entry which is preliminary data.</text>
</comment>
<dbReference type="SUPFAM" id="SSF50978">
    <property type="entry name" value="WD40 repeat-like"/>
    <property type="match status" value="1"/>
</dbReference>
<dbReference type="Proteomes" id="UP001201812">
    <property type="component" value="Unassembled WGS sequence"/>
</dbReference>
<dbReference type="Pfam" id="PF00160">
    <property type="entry name" value="Pro_isomerase"/>
    <property type="match status" value="1"/>
</dbReference>
<keyword evidence="5" id="KW-0697">Rotamase</keyword>
<sequence>MVRDEIRGYAFTRALLGAAAPEVHVCGEEAAIDIVQRLLDPIGEHVEIRRYKRKSKLTISTHGLNGLKNLEDGDCIVCFSKMTIMELVRKIGLISGRECAMIFGDLPPNTKLAQAAKFNDPNHPCKILIATDAIGMGMNLNIKRIIFHDLARAALGEKLMPNYFARQIAGRAGRFGMAHEEGKVMAISDRSNDAIKELLKEEIPNIEKAGVSPTWQEIEMFSFLLPHCSLGNLLDIFSSICNLSDNLFLSLPNEMRNIAEALDDIPMQLKDKWTFCLVPIRADENRMKMYKSIVKKYMNGESVTYDFLFNLVKPYLEHPGINLVALNRLTDAHDIVGAYLWLSYRFQGYFPDTEKVRDLEERIEQIFQKKLNAISEVTSRRWNNGRKTGTDTGRHVTTTVIEEQVVTSKRERAREPIEEKHDEETVAKKPKKILKYEETYLRSIPRASQYEKSFMHRDVITHVFATESDFVITASQDGHLKFWKKKHNQGIEFVKHFRCHLKEFSDIAVNYNGVLMATCCKQDKSVKVFDVPNFDMINMFKLDFHPRALCWVHKGTDLYSALAVSDSESGRIEILDGKGTTVPLHVIENLHSKPVILMDYSHTMDLIISIDEMGMIEYSSGSRNNYGFPNNCKWEYKTDTDLFELLKLKQFATSLKISPNGSTFSIVTSDRTILIFDLSTAKILTRLNETLQRYVERGKETKGFGLQNMEWNRRIALEKELNRDPGAFRYLRIAYDESSNFLIYPTPLGISVYNIITDEVVREIGKGENIRFLGVALCRAVPNASEKLQGAATSFDVEAAENPNLKAGEPDPMIIACGCKRNRFYIFTNVEPYSIEDEGDGASRDIFNEKPTKEDIITSVADDAPQTKLCDKATIHTTYGDIHVELYPDKCPKTVENFCTHARRGYYNGHTFHRVIKSFMIQTGDPTGKGTGGQSIWGDDFEDEFHPLLRHDKPFRLSMANAGPNTNGSQFFITVVPAEWLDGKNTLFGQVTEGLNVVQKINQTPTFEKSGRPRTEISIISISLKT</sequence>
<keyword evidence="6 9" id="KW-0413">Isomerase</keyword>
<dbReference type="FunFam" id="2.40.100.10:FF:000003">
    <property type="entry name" value="Peptidylprolyl isomerase domain and WD repeat-containing 1"/>
    <property type="match status" value="1"/>
</dbReference>
<accession>A0AAD4R2N2</accession>
<dbReference type="Gene3D" id="3.40.50.300">
    <property type="entry name" value="P-loop containing nucleotide triphosphate hydrolases"/>
    <property type="match status" value="2"/>
</dbReference>
<evidence type="ECO:0000256" key="4">
    <source>
        <dbReference type="ARBA" id="ARBA00022737"/>
    </source>
</evidence>
<evidence type="ECO:0000313" key="9">
    <source>
        <dbReference type="EMBL" id="KAI1711885.1"/>
    </source>
</evidence>
<reference evidence="9" key="1">
    <citation type="submission" date="2022-01" db="EMBL/GenBank/DDBJ databases">
        <title>Genome Sequence Resource for Two Populations of Ditylenchus destructor, the Migratory Endoparasitic Phytonematode.</title>
        <authorList>
            <person name="Zhang H."/>
            <person name="Lin R."/>
            <person name="Xie B."/>
        </authorList>
    </citation>
    <scope>NUCLEOTIDE SEQUENCE</scope>
    <source>
        <strain evidence="9">BazhouSP</strain>
    </source>
</reference>
<dbReference type="Pfam" id="PF22527">
    <property type="entry name" value="DEXQc_Suv3"/>
    <property type="match status" value="1"/>
</dbReference>
<dbReference type="GO" id="GO:0003755">
    <property type="term" value="F:peptidyl-prolyl cis-trans isomerase activity"/>
    <property type="evidence" value="ECO:0007669"/>
    <property type="project" value="UniProtKB-KW"/>
</dbReference>
<gene>
    <name evidence="9" type="ORF">DdX_09845</name>
</gene>
<dbReference type="GO" id="GO:0005634">
    <property type="term" value="C:nucleus"/>
    <property type="evidence" value="ECO:0007669"/>
    <property type="project" value="UniProtKB-ARBA"/>
</dbReference>
<dbReference type="EMBL" id="JAKKPZ010000020">
    <property type="protein sequence ID" value="KAI1711885.1"/>
    <property type="molecule type" value="Genomic_DNA"/>
</dbReference>
<name>A0AAD4R2N2_9BILA</name>
<evidence type="ECO:0000313" key="10">
    <source>
        <dbReference type="Proteomes" id="UP001201812"/>
    </source>
</evidence>
<feature type="domain" description="PPIase cyclophilin-type" evidence="7">
    <location>
        <begin position="869"/>
        <end position="1024"/>
    </location>
</feature>
<dbReference type="Pfam" id="PF00400">
    <property type="entry name" value="WD40"/>
    <property type="match status" value="2"/>
</dbReference>
<protein>
    <recommendedName>
        <fullName evidence="2">peptidylprolyl isomerase</fullName>
        <ecNumber evidence="2">5.2.1.8</ecNumber>
    </recommendedName>
</protein>
<dbReference type="InterPro" id="IPR029000">
    <property type="entry name" value="Cyclophilin-like_dom_sf"/>
</dbReference>
<dbReference type="Gene3D" id="2.130.10.10">
    <property type="entry name" value="YVTN repeat-like/Quinoprotein amine dehydrogenase"/>
    <property type="match status" value="1"/>
</dbReference>
<keyword evidence="10" id="KW-1185">Reference proteome</keyword>
<dbReference type="InterPro" id="IPR001650">
    <property type="entry name" value="Helicase_C-like"/>
</dbReference>
<dbReference type="PANTHER" id="PTHR45625">
    <property type="entry name" value="PEPTIDYL-PROLYL CIS-TRANS ISOMERASE-RELATED"/>
    <property type="match status" value="1"/>
</dbReference>
<dbReference type="InterPro" id="IPR044666">
    <property type="entry name" value="Cyclophilin_A-like"/>
</dbReference>
<dbReference type="CDD" id="cd18805">
    <property type="entry name" value="SF2_C_suv3"/>
    <property type="match status" value="1"/>
</dbReference>
<evidence type="ECO:0000256" key="6">
    <source>
        <dbReference type="ARBA" id="ARBA00023235"/>
    </source>
</evidence>
<proteinExistence type="predicted"/>
<dbReference type="InterPro" id="IPR001680">
    <property type="entry name" value="WD40_rpt"/>
</dbReference>
<evidence type="ECO:0000256" key="5">
    <source>
        <dbReference type="ARBA" id="ARBA00023110"/>
    </source>
</evidence>
<dbReference type="Gene3D" id="1.20.58.1080">
    <property type="match status" value="1"/>
</dbReference>
<evidence type="ECO:0000256" key="2">
    <source>
        <dbReference type="ARBA" id="ARBA00013194"/>
    </source>
</evidence>
<evidence type="ECO:0000259" key="7">
    <source>
        <dbReference type="PROSITE" id="PS50072"/>
    </source>
</evidence>
<dbReference type="InterPro" id="IPR041082">
    <property type="entry name" value="Suv3_C_1"/>
</dbReference>
<feature type="domain" description="Helicase C-terminal" evidence="8">
    <location>
        <begin position="62"/>
        <end position="219"/>
    </location>
</feature>
<dbReference type="InterPro" id="IPR036322">
    <property type="entry name" value="WD40_repeat_dom_sf"/>
</dbReference>
<dbReference type="Pfam" id="PF12513">
    <property type="entry name" value="SUV3_C"/>
    <property type="match status" value="1"/>
</dbReference>
<evidence type="ECO:0000259" key="8">
    <source>
        <dbReference type="PROSITE" id="PS51194"/>
    </source>
</evidence>
<dbReference type="SUPFAM" id="SSF52540">
    <property type="entry name" value="P-loop containing nucleoside triphosphate hydrolases"/>
    <property type="match status" value="1"/>
</dbReference>
<dbReference type="PRINTS" id="PR00153">
    <property type="entry name" value="CSAPPISMRASE"/>
</dbReference>
<dbReference type="SMART" id="SM00320">
    <property type="entry name" value="WD40"/>
    <property type="match status" value="3"/>
</dbReference>
<dbReference type="Gene3D" id="2.40.100.10">
    <property type="entry name" value="Cyclophilin-like"/>
    <property type="match status" value="1"/>
</dbReference>
<evidence type="ECO:0000256" key="1">
    <source>
        <dbReference type="ARBA" id="ARBA00000971"/>
    </source>
</evidence>
<dbReference type="InterPro" id="IPR027417">
    <property type="entry name" value="P-loop_NTPase"/>
</dbReference>
<dbReference type="InterPro" id="IPR002130">
    <property type="entry name" value="Cyclophilin-type_PPIase_dom"/>
</dbReference>
<dbReference type="Pfam" id="PF18147">
    <property type="entry name" value="Suv3_C_1"/>
    <property type="match status" value="1"/>
</dbReference>
<dbReference type="PANTHER" id="PTHR45625:SF4">
    <property type="entry name" value="PEPTIDYLPROLYL ISOMERASE DOMAIN AND WD REPEAT-CONTAINING PROTEIN 1"/>
    <property type="match status" value="1"/>
</dbReference>
<dbReference type="SMART" id="SM00490">
    <property type="entry name" value="HELICc"/>
    <property type="match status" value="1"/>
</dbReference>
<dbReference type="Pfam" id="PF00271">
    <property type="entry name" value="Helicase_C"/>
    <property type="match status" value="1"/>
</dbReference>
<dbReference type="SUPFAM" id="SSF50891">
    <property type="entry name" value="Cyclophilin-like"/>
    <property type="match status" value="1"/>
</dbReference>
<dbReference type="PROSITE" id="PS50072">
    <property type="entry name" value="CSA_PPIASE_2"/>
    <property type="match status" value="1"/>
</dbReference>
<keyword evidence="3" id="KW-0853">WD repeat</keyword>
<dbReference type="InterPro" id="IPR015943">
    <property type="entry name" value="WD40/YVTN_repeat-like_dom_sf"/>
</dbReference>
<organism evidence="9 10">
    <name type="scientific">Ditylenchus destructor</name>
    <dbReference type="NCBI Taxonomy" id="166010"/>
    <lineage>
        <taxon>Eukaryota</taxon>
        <taxon>Metazoa</taxon>
        <taxon>Ecdysozoa</taxon>
        <taxon>Nematoda</taxon>
        <taxon>Chromadorea</taxon>
        <taxon>Rhabditida</taxon>
        <taxon>Tylenchina</taxon>
        <taxon>Tylenchomorpha</taxon>
        <taxon>Sphaerularioidea</taxon>
        <taxon>Anguinidae</taxon>
        <taxon>Anguininae</taxon>
        <taxon>Ditylenchus</taxon>
    </lineage>
</organism>
<evidence type="ECO:0000256" key="3">
    <source>
        <dbReference type="ARBA" id="ARBA00022574"/>
    </source>
</evidence>
<dbReference type="EC" id="5.2.1.8" evidence="2"/>
<dbReference type="InterPro" id="IPR022192">
    <property type="entry name" value="SUV3_C"/>
</dbReference>